<dbReference type="InterPro" id="IPR038322">
    <property type="entry name" value="Pex19_C_sf"/>
</dbReference>
<name>A0A9P4J7M1_9PEZI</name>
<feature type="compositionally biased region" description="Polar residues" evidence="1">
    <location>
        <begin position="106"/>
        <end position="124"/>
    </location>
</feature>
<feature type="region of interest" description="Disordered" evidence="1">
    <location>
        <begin position="271"/>
        <end position="302"/>
    </location>
</feature>
<dbReference type="Gene3D" id="1.20.120.900">
    <property type="entry name" value="Pex19, mPTS binding domain"/>
    <property type="match status" value="1"/>
</dbReference>
<reference evidence="2" key="1">
    <citation type="journal article" date="2020" name="Stud. Mycol.">
        <title>101 Dothideomycetes genomes: a test case for predicting lifestyles and emergence of pathogens.</title>
        <authorList>
            <person name="Haridas S."/>
            <person name="Albert R."/>
            <person name="Binder M."/>
            <person name="Bloem J."/>
            <person name="Labutti K."/>
            <person name="Salamov A."/>
            <person name="Andreopoulos B."/>
            <person name="Baker S."/>
            <person name="Barry K."/>
            <person name="Bills G."/>
            <person name="Bluhm B."/>
            <person name="Cannon C."/>
            <person name="Castanera R."/>
            <person name="Culley D."/>
            <person name="Daum C."/>
            <person name="Ezra D."/>
            <person name="Gonzalez J."/>
            <person name="Henrissat B."/>
            <person name="Kuo A."/>
            <person name="Liang C."/>
            <person name="Lipzen A."/>
            <person name="Lutzoni F."/>
            <person name="Magnuson J."/>
            <person name="Mondo S."/>
            <person name="Nolan M."/>
            <person name="Ohm R."/>
            <person name="Pangilinan J."/>
            <person name="Park H.-J."/>
            <person name="Ramirez L."/>
            <person name="Alfaro M."/>
            <person name="Sun H."/>
            <person name="Tritt A."/>
            <person name="Yoshinaga Y."/>
            <person name="Zwiers L.-H."/>
            <person name="Turgeon B."/>
            <person name="Goodwin S."/>
            <person name="Spatafora J."/>
            <person name="Crous P."/>
            <person name="Grigoriev I."/>
        </authorList>
    </citation>
    <scope>NUCLEOTIDE SEQUENCE</scope>
    <source>
        <strain evidence="2">CBS 260.36</strain>
    </source>
</reference>
<feature type="region of interest" description="Disordered" evidence="1">
    <location>
        <begin position="1"/>
        <end position="65"/>
    </location>
</feature>
<dbReference type="GO" id="GO:0033328">
    <property type="term" value="F:peroxisome membrane targeting sequence binding"/>
    <property type="evidence" value="ECO:0007669"/>
    <property type="project" value="TreeGrafter"/>
</dbReference>
<protein>
    <submittedName>
        <fullName evidence="2">Peroxin</fullName>
    </submittedName>
</protein>
<organism evidence="2 3">
    <name type="scientific">Myriangium duriaei CBS 260.36</name>
    <dbReference type="NCBI Taxonomy" id="1168546"/>
    <lineage>
        <taxon>Eukaryota</taxon>
        <taxon>Fungi</taxon>
        <taxon>Dikarya</taxon>
        <taxon>Ascomycota</taxon>
        <taxon>Pezizomycotina</taxon>
        <taxon>Dothideomycetes</taxon>
        <taxon>Dothideomycetidae</taxon>
        <taxon>Myriangiales</taxon>
        <taxon>Myriangiaceae</taxon>
        <taxon>Myriangium</taxon>
    </lineage>
</organism>
<dbReference type="GO" id="GO:0045046">
    <property type="term" value="P:protein import into peroxisome membrane"/>
    <property type="evidence" value="ECO:0007669"/>
    <property type="project" value="TreeGrafter"/>
</dbReference>
<evidence type="ECO:0000313" key="2">
    <source>
        <dbReference type="EMBL" id="KAF2155585.1"/>
    </source>
</evidence>
<dbReference type="PANTHER" id="PTHR12774">
    <property type="entry name" value="PEROXISOMAL BIOGENESIS FACTOR 19"/>
    <property type="match status" value="1"/>
</dbReference>
<evidence type="ECO:0000313" key="3">
    <source>
        <dbReference type="Proteomes" id="UP000799439"/>
    </source>
</evidence>
<comment type="caution">
    <text evidence="2">The sequence shown here is derived from an EMBL/GenBank/DDBJ whole genome shotgun (WGS) entry which is preliminary data.</text>
</comment>
<dbReference type="EMBL" id="ML996082">
    <property type="protein sequence ID" value="KAF2155585.1"/>
    <property type="molecule type" value="Genomic_DNA"/>
</dbReference>
<feature type="region of interest" description="Disordered" evidence="1">
    <location>
        <begin position="95"/>
        <end position="164"/>
    </location>
</feature>
<dbReference type="Proteomes" id="UP000799439">
    <property type="component" value="Unassembled WGS sequence"/>
</dbReference>
<keyword evidence="3" id="KW-1185">Reference proteome</keyword>
<feature type="compositionally biased region" description="Acidic residues" evidence="1">
    <location>
        <begin position="11"/>
        <end position="26"/>
    </location>
</feature>
<gene>
    <name evidence="2" type="ORF">K461DRAFT_318308</name>
</gene>
<sequence>MAEEQKTEMAPDPDEDDLSDLDDMLDEFSATKLEDKKTTGTSAVAGLPAQGSKAAADNDEEDFERQLQDGMAQLLGQFGSNPEMQTEIETMMRELNNAAAKGNTEEALSSSKPNTTSKPNSANRAKSGDDAFQDTIRRTMERMQNSGESASAAAASSNEEDMLAQMLKEMENGNFPGLDGGSEEDFNKMLMGMMEQLTNKEILYEPMKDLQEKFPDWLEKNKDKTKADDLKRYEEQQRIVGDICARFERNGYSDENKEDRDYIVARMQEMQAAGSPPPDLVGDLGSAEGMLGDMGDTGCPQQ</sequence>
<dbReference type="AlphaFoldDB" id="A0A9P4J7M1"/>
<dbReference type="GO" id="GO:0005778">
    <property type="term" value="C:peroxisomal membrane"/>
    <property type="evidence" value="ECO:0007669"/>
    <property type="project" value="TreeGrafter"/>
</dbReference>
<accession>A0A9P4J7M1</accession>
<dbReference type="InterPro" id="IPR006708">
    <property type="entry name" value="Pex19"/>
</dbReference>
<dbReference type="PANTHER" id="PTHR12774:SF2">
    <property type="entry name" value="PEROXISOMAL BIOGENESIS FACTOR 19"/>
    <property type="match status" value="1"/>
</dbReference>
<dbReference type="Pfam" id="PF04614">
    <property type="entry name" value="Pex19"/>
    <property type="match status" value="1"/>
</dbReference>
<evidence type="ECO:0000256" key="1">
    <source>
        <dbReference type="SAM" id="MobiDB-lite"/>
    </source>
</evidence>
<dbReference type="OrthoDB" id="21292at2759"/>
<proteinExistence type="predicted"/>